<dbReference type="Gene3D" id="1.10.357.10">
    <property type="entry name" value="Tetracycline Repressor, domain 2"/>
    <property type="match status" value="1"/>
</dbReference>
<evidence type="ECO:0000313" key="5">
    <source>
        <dbReference type="Proteomes" id="UP000004088"/>
    </source>
</evidence>
<organism evidence="4 5">
    <name type="scientific">Kingella denitrificans ATCC 33394</name>
    <dbReference type="NCBI Taxonomy" id="888741"/>
    <lineage>
        <taxon>Bacteria</taxon>
        <taxon>Pseudomonadati</taxon>
        <taxon>Pseudomonadota</taxon>
        <taxon>Betaproteobacteria</taxon>
        <taxon>Neisseriales</taxon>
        <taxon>Neisseriaceae</taxon>
        <taxon>Kingella</taxon>
    </lineage>
</organism>
<evidence type="ECO:0000256" key="1">
    <source>
        <dbReference type="ARBA" id="ARBA00023125"/>
    </source>
</evidence>
<dbReference type="GO" id="GO:0003677">
    <property type="term" value="F:DNA binding"/>
    <property type="evidence" value="ECO:0007669"/>
    <property type="project" value="UniProtKB-UniRule"/>
</dbReference>
<keyword evidence="5" id="KW-1185">Reference proteome</keyword>
<comment type="caution">
    <text evidence="4">The sequence shown here is derived from an EMBL/GenBank/DDBJ whole genome shotgun (WGS) entry which is preliminary data.</text>
</comment>
<dbReference type="Proteomes" id="UP000004088">
    <property type="component" value="Unassembled WGS sequence"/>
</dbReference>
<dbReference type="EMBL" id="AEWV01000023">
    <property type="protein sequence ID" value="EGC17090.1"/>
    <property type="molecule type" value="Genomic_DNA"/>
</dbReference>
<dbReference type="STRING" id="888741.HMPREF9098_1490"/>
<proteinExistence type="predicted"/>
<protein>
    <submittedName>
        <fullName evidence="4">Transcriptional regulator, TetR family</fullName>
    </submittedName>
</protein>
<dbReference type="InterPro" id="IPR001647">
    <property type="entry name" value="HTH_TetR"/>
</dbReference>
<dbReference type="AlphaFoldDB" id="F0F056"/>
<dbReference type="InterPro" id="IPR050624">
    <property type="entry name" value="HTH-type_Tx_Regulator"/>
</dbReference>
<feature type="DNA-binding region" description="H-T-H motif" evidence="2">
    <location>
        <begin position="42"/>
        <end position="61"/>
    </location>
</feature>
<dbReference type="SUPFAM" id="SSF46689">
    <property type="entry name" value="Homeodomain-like"/>
    <property type="match status" value="1"/>
</dbReference>
<dbReference type="PANTHER" id="PTHR43479">
    <property type="entry name" value="ACREF/ENVCD OPERON REPRESSOR-RELATED"/>
    <property type="match status" value="1"/>
</dbReference>
<dbReference type="Pfam" id="PF00440">
    <property type="entry name" value="TetR_N"/>
    <property type="match status" value="1"/>
</dbReference>
<dbReference type="PRINTS" id="PR00455">
    <property type="entry name" value="HTHTETR"/>
</dbReference>
<dbReference type="Pfam" id="PF13972">
    <property type="entry name" value="TetR"/>
    <property type="match status" value="1"/>
</dbReference>
<reference evidence="4 5" key="1">
    <citation type="submission" date="2011-01" db="EMBL/GenBank/DDBJ databases">
        <authorList>
            <person name="Muzny D."/>
            <person name="Qin X."/>
            <person name="Deng J."/>
            <person name="Jiang H."/>
            <person name="Liu Y."/>
            <person name="Qu J."/>
            <person name="Song X.-Z."/>
            <person name="Zhang L."/>
            <person name="Thornton R."/>
            <person name="Coyle M."/>
            <person name="Francisco L."/>
            <person name="Jackson L."/>
            <person name="Javaid M."/>
            <person name="Korchina V."/>
            <person name="Kovar C."/>
            <person name="Mata R."/>
            <person name="Mathew T."/>
            <person name="Ngo R."/>
            <person name="Nguyen L."/>
            <person name="Nguyen N."/>
            <person name="Okwuonu G."/>
            <person name="Ongeri F."/>
            <person name="Pham C."/>
            <person name="Simmons D."/>
            <person name="Wilczek-Boney K."/>
            <person name="Hale W."/>
            <person name="Jakkamsetti A."/>
            <person name="Pham P."/>
            <person name="Ruth R."/>
            <person name="San Lucas F."/>
            <person name="Warren J."/>
            <person name="Zhang J."/>
            <person name="Zhao Z."/>
            <person name="Zhou C."/>
            <person name="Zhu D."/>
            <person name="Lee S."/>
            <person name="Bess C."/>
            <person name="Blankenburg K."/>
            <person name="Forbes L."/>
            <person name="Fu Q."/>
            <person name="Gubbala S."/>
            <person name="Hirani K."/>
            <person name="Jayaseelan J.C."/>
            <person name="Lara F."/>
            <person name="Munidasa M."/>
            <person name="Palculict T."/>
            <person name="Patil S."/>
            <person name="Pu L.-L."/>
            <person name="Saada N."/>
            <person name="Tang L."/>
            <person name="Weissenberger G."/>
            <person name="Zhu Y."/>
            <person name="Hemphill L."/>
            <person name="Shang Y."/>
            <person name="Youmans B."/>
            <person name="Ayvaz T."/>
            <person name="Ross M."/>
            <person name="Santibanez J."/>
            <person name="Aqrawi P."/>
            <person name="Gross S."/>
            <person name="Joshi V."/>
            <person name="Fowler G."/>
            <person name="Nazareth L."/>
            <person name="Reid J."/>
            <person name="Worley K."/>
            <person name="Petrosino J."/>
            <person name="Highlander S."/>
            <person name="Gibbs R."/>
        </authorList>
    </citation>
    <scope>NUCLEOTIDE SEQUENCE [LARGE SCALE GENOMIC DNA]</scope>
    <source>
        <strain evidence="4 5">ATCC 33394</strain>
    </source>
</reference>
<evidence type="ECO:0000313" key="4">
    <source>
        <dbReference type="EMBL" id="EGC17090.1"/>
    </source>
</evidence>
<dbReference type="InterPro" id="IPR025722">
    <property type="entry name" value="TetR"/>
</dbReference>
<sequence>MKSKNNRKNIKMSRETRPGGTYLRIIESSLQLFNEQGERNVSTNHIANYLGISPGNLYYHFGNKDEIVVQLFKRYSEELQTYLTQTELPDDIAKMTTYMAGVYRVLWAYRFLFSDVNALLMRSTELLGEHNQFTRERVAPLIIKLLRKLNEKGIIEIDEIGIRDLSVNMWLITKYWFDFDRSLDQDNCLDERAQSRGVYRTLSLVRPYIQKAHLAEFDRIMADMSPAAPAR</sequence>
<dbReference type="PROSITE" id="PS50977">
    <property type="entry name" value="HTH_TETR_2"/>
    <property type="match status" value="1"/>
</dbReference>
<dbReference type="InterPro" id="IPR009057">
    <property type="entry name" value="Homeodomain-like_sf"/>
</dbReference>
<evidence type="ECO:0000256" key="2">
    <source>
        <dbReference type="PROSITE-ProRule" id="PRU00335"/>
    </source>
</evidence>
<evidence type="ECO:0000259" key="3">
    <source>
        <dbReference type="PROSITE" id="PS50977"/>
    </source>
</evidence>
<keyword evidence="1 2" id="KW-0238">DNA-binding</keyword>
<dbReference type="HOGENOM" id="CLU_091262_0_0_4"/>
<name>F0F056_9NEIS</name>
<accession>F0F056</accession>
<feature type="domain" description="HTH tetR-type" evidence="3">
    <location>
        <begin position="19"/>
        <end position="79"/>
    </location>
</feature>
<gene>
    <name evidence="4" type="ORF">HMPREF9098_1490</name>
</gene>
<dbReference type="PANTHER" id="PTHR43479:SF12">
    <property type="entry name" value="TRANSCRIPTIONAL REGULATORY PROTEIN"/>
    <property type="match status" value="1"/>
</dbReference>